<feature type="region of interest" description="Disordered" evidence="1">
    <location>
        <begin position="2030"/>
        <end position="2053"/>
    </location>
</feature>
<feature type="domain" description="Protein kinase" evidence="2">
    <location>
        <begin position="831"/>
        <end position="1150"/>
    </location>
</feature>
<dbReference type="EMBL" id="JAPFFF010000006">
    <property type="protein sequence ID" value="KAK8887003.1"/>
    <property type="molecule type" value="Genomic_DNA"/>
</dbReference>
<evidence type="ECO:0000313" key="3">
    <source>
        <dbReference type="EMBL" id="KAK8887003.1"/>
    </source>
</evidence>
<evidence type="ECO:0000259" key="2">
    <source>
        <dbReference type="PROSITE" id="PS50011"/>
    </source>
</evidence>
<feature type="domain" description="Protein kinase" evidence="2">
    <location>
        <begin position="352"/>
        <end position="695"/>
    </location>
</feature>
<proteinExistence type="predicted"/>
<dbReference type="SMART" id="SM00220">
    <property type="entry name" value="S_TKc"/>
    <property type="match status" value="1"/>
</dbReference>
<dbReference type="InterPro" id="IPR001245">
    <property type="entry name" value="Ser-Thr/Tyr_kinase_cat_dom"/>
</dbReference>
<sequence>MKISQNQPPICIVLQNNALKIQRSSREYENSKNFYNTKYTKVCSDYFNLSISQKSCTVHISNIINEIKNLRQYISNIPNNNFIENNSDLKIAYLNSITDKAQNISNKLHNNFNFGNINNFSDYSDKLQRNIKFLTNKEANESSEQFIKIIEEITNCIKFFNDKFNHILGFICSLNDFYSTIVSYLKNLTKLLDEIYRKQQNLKYIQNDQNSEISTESILITSYFIDEKLNAILTFSQKTNDEVYFSKEQTSLKNYIPTTNGNDIRQFLSKDQVTQNQDDEIILTIANSIIEGIKDNFEIDFNCIFNFINCHAYYRSIFYRNWLGLITKANNHLKQENGASTLSLDGIIDEFGLNENSIKNGTFDDLKDMNIEYLIESYKKDDTFFYFDFVYRTVMKHIFDQKVIQKKMKDEKISLNKINHIQEVKQFNEPNSTYKLCFDDEFYFILQKEYGPDIADELRNEEIRIMADNYSKFIVHAQKAKDEKLYMPYYPNGTLFSLYSLAPEKRVKLSFVDKIAIIIEIATALESLHSHDEYHGNLSSQSIYIDSSKDAYLGSICYDRENERSNTVQKGPYFYRPPEDLVYNENNKDKKEPKSVDIYSFGVLMHEIITEISPNSRMKGKKSSEINQHLEGNYSGFLFSGPNNEYFNEDNYKDDDGNSFKGMKEIIGKCMEKDIYKRYSSFEEIIESLKALPIYTNNKKEIDFRFDNARDADKYQCTISNLVESYYRGQAASIDDIKQFLTKYLQLFPSTELQKKLSDCDESNDVIQMIISLFWNNQPVDCKFEESKPKENYSIDNWAHCALNTIFKQDNFIRKFQEALEKSKRNPNVENYLPDTLRFNELTSSYKIFFDKELYFYLLKTYNLNVSKRMIDREKRIFESKYSKFIVQSIKTNNIDDLYEDENKLQEKPVILPYFPIGTFESLMVKYNKDKRPGPSKSIIKLTHVDKIVMIYEIATAMKDLHSHNEYHGNLSSQFIFINSSKDAYLGSFCYDRSLEMESTKPRGPFYYRSPEILENEPITKADNLEDEEYVKLLQQADIYAFGVLMHEIITETSPERRMGNRQRDTRLKILKGYCNIENEKYPDKFQNYSDFLFKEGSGNEVFEDNYKDEEGNSFQGMKEIIEKCMKKDINERYSSFEELIGCIEALPIYTNNKEEIEFRIKNATDAREYQCTISDLVESYYRGQTASKDDIEQLLSIYQEYADKSIHVNNIDVSSVNYFSLFEEILQAFDLKVYSLNRSKSIYEYYSEIVIYLSNVLSLSIDQRWSEFFIRAKAHAIPYGSFFMVTLKEIFDHIWYLNGSLILKKANDEFREALGENFTKYNIGSEENIEYLLDLLYIDNKFFYLDFFYHIFLKCLIDQEKIDSNFQAKIKDLAQKDPFVELQINGIDSSYKIFVDSHLHFILQKEIYRSGVADKEREREKMIMTKNYSKFIVHADIDGKEKINIPYYPNGTLNLLLNERSEEKVKFTSVDENVMILEIATALNDLHSHNEYHGNLSDQSIFIDSTKDAYLGLFFNDRNNGRTPEKFGYNDDCSKGKMADIYSFAVLVNEITNNISSEVGMRRIIEKCMKKDINERYSSFEEIIEALKELPIYTNNKKEIDFRISHARDAREYKCTISDLVESYYRGQAINKSTIEQFLSKYQQKFQSSKSLKKSSEPKNASNIIQCIISVLIPNPLKSNIWNKFFSVEKYHFSKPIINDLIDSVPEQCIPRAIKAVNDNKTENNPNIEEGQEKNEITQNGKYFLLDVIGHYALKEIISQDLFIRKFQEALEKSKRNPNVENYLPDTLRFNELTSSYKIFFDKELYFYLLKTYNLNVSKRMIDREKRIFESKYSKFIVQSIKTNNINEKDEKENQENVVILPYFPIGTFESLIVKYNKDKRPGPSKSIIKLTHVDKIVMIYEIATAMKDLYSHNEYHGNLSSQFIFINSSKDAYLGSFCYDRSLETESTKPRGPFYYRSPEILENEPITKADNLEDEEYVKLLQQADIYAFGVLMHEIITETSPERRMGNRPRDTRLKILKGYCNIENQKNANNGSEKKDKNTKSQEKENGDEFDDYCDFLFKEGGGNEVFEDDDKEKKDESIESQEKKSIYKFMVQEKDFKDDKRNSFQGMKEIIEKCMKKDINERYSSFKELIGCIEALPIYTNNKEEIEFRIKHAIDAREYQCTISDLVESYYRGQTASKDDIEQFLEYQIIMSQENSNIINAKDEDILDSLFTAFDINNSDENFSQYFEDILNLIITKIYHKEFSRNQSVVDEEDYLLKLSREANFDEEEEREIIIPVCSLGSFIENNGNRIEEGYSLTFLYFIAKDLSLIHSNNLYHGELTADHIGLYYNHETRTLIPLVIPYYYYYKNNQNSMNTEVKIPSKMYSSKELVSKEQRKDIKNFIKIAMKLGISDEILSKIQESETMNEIVYHLSYFIKHNPNKRQLEIFEKNKLNSEYSSFVITYPIIEKVFHHIKDKKYSFSMMSRSFKAILVVINEFISNALKNPEMPIKSAIDYYHINPIENEDEVPSLFEEINANCLGIIELTRKDVKFEVSSILEVKDTGLITIRKKPVIKSVTQYKYNAFRNLFDAEFKLNENKRKVDNLRTKPVYKTLEFIALYERSFEFLLTRFILNLNPFFKYRVRILFNSPKKLQMRYERITLDLVKKAANIDSRLSGDVDELENGGYQFYLKAGQATD</sequence>
<comment type="caution">
    <text evidence="3">The sequence shown here is derived from an EMBL/GenBank/DDBJ whole genome shotgun (WGS) entry which is preliminary data.</text>
</comment>
<dbReference type="InterPro" id="IPR000719">
    <property type="entry name" value="Prot_kinase_dom"/>
</dbReference>
<name>A0ABR2K7A2_9EUKA</name>
<organism evidence="3 4">
    <name type="scientific">Tritrichomonas musculus</name>
    <dbReference type="NCBI Taxonomy" id="1915356"/>
    <lineage>
        <taxon>Eukaryota</taxon>
        <taxon>Metamonada</taxon>
        <taxon>Parabasalia</taxon>
        <taxon>Tritrichomonadida</taxon>
        <taxon>Tritrichomonadidae</taxon>
        <taxon>Tritrichomonas</taxon>
    </lineage>
</organism>
<dbReference type="InterPro" id="IPR051681">
    <property type="entry name" value="Ser/Thr_Kinases-Pseudokinases"/>
</dbReference>
<protein>
    <recommendedName>
        <fullName evidence="2">Protein kinase domain-containing protein</fullName>
    </recommendedName>
</protein>
<feature type="compositionally biased region" description="Basic and acidic residues" evidence="1">
    <location>
        <begin position="2037"/>
        <end position="2052"/>
    </location>
</feature>
<accession>A0ABR2K7A2</accession>
<dbReference type="Proteomes" id="UP001470230">
    <property type="component" value="Unassembled WGS sequence"/>
</dbReference>
<dbReference type="Pfam" id="PF07714">
    <property type="entry name" value="PK_Tyr_Ser-Thr"/>
    <property type="match status" value="2"/>
</dbReference>
<reference evidence="3 4" key="1">
    <citation type="submission" date="2024-04" db="EMBL/GenBank/DDBJ databases">
        <title>Tritrichomonas musculus Genome.</title>
        <authorList>
            <person name="Alves-Ferreira E."/>
            <person name="Grigg M."/>
            <person name="Lorenzi H."/>
            <person name="Galac M."/>
        </authorList>
    </citation>
    <scope>NUCLEOTIDE SEQUENCE [LARGE SCALE GENOMIC DNA]</scope>
    <source>
        <strain evidence="3 4">EAF2021</strain>
    </source>
</reference>
<dbReference type="PANTHER" id="PTHR44329">
    <property type="entry name" value="SERINE/THREONINE-PROTEIN KINASE TNNI3K-RELATED"/>
    <property type="match status" value="1"/>
</dbReference>
<dbReference type="SUPFAM" id="SSF56112">
    <property type="entry name" value="Protein kinase-like (PK-like)"/>
    <property type="match status" value="4"/>
</dbReference>
<dbReference type="PROSITE" id="PS50011">
    <property type="entry name" value="PROTEIN_KINASE_DOM"/>
    <property type="match status" value="3"/>
</dbReference>
<dbReference type="Pfam" id="PF00069">
    <property type="entry name" value="Pkinase"/>
    <property type="match status" value="1"/>
</dbReference>
<evidence type="ECO:0000256" key="1">
    <source>
        <dbReference type="SAM" id="MobiDB-lite"/>
    </source>
</evidence>
<dbReference type="InterPro" id="IPR011009">
    <property type="entry name" value="Kinase-like_dom_sf"/>
</dbReference>
<keyword evidence="4" id="KW-1185">Reference proteome</keyword>
<feature type="domain" description="Protein kinase" evidence="2">
    <location>
        <begin position="1744"/>
        <end position="2145"/>
    </location>
</feature>
<evidence type="ECO:0000313" key="4">
    <source>
        <dbReference type="Proteomes" id="UP001470230"/>
    </source>
</evidence>
<dbReference type="Gene3D" id="1.10.510.10">
    <property type="entry name" value="Transferase(Phosphotransferase) domain 1"/>
    <property type="match status" value="4"/>
</dbReference>
<gene>
    <name evidence="3" type="ORF">M9Y10_038038</name>
</gene>